<dbReference type="EMBL" id="AP023097">
    <property type="protein sequence ID" value="BCE70233.1"/>
    <property type="molecule type" value="Genomic_DNA"/>
</dbReference>
<sequence>MQALVAERCERSRLNMERPMPHFYFDLRDGDATAVDEIGMQFPGLRAAMEEAERVLNDFTRQAEEAPQKSYLREMIIEVRDEKGNVTEVSHSNPTTH</sequence>
<proteinExistence type="predicted"/>
<dbReference type="InterPro" id="IPR054189">
    <property type="entry name" value="DUF6894"/>
</dbReference>
<evidence type="ECO:0000313" key="2">
    <source>
        <dbReference type="EMBL" id="BCE70233.1"/>
    </source>
</evidence>
<accession>A0A810B2S0</accession>
<protein>
    <recommendedName>
        <fullName evidence="1">DUF6894 domain-containing protein</fullName>
    </recommendedName>
</protein>
<dbReference type="AlphaFoldDB" id="A0A810B2S0"/>
<dbReference type="Pfam" id="PF21834">
    <property type="entry name" value="DUF6894"/>
    <property type="match status" value="1"/>
</dbReference>
<reference evidence="2" key="1">
    <citation type="submission" date="2020-05" db="EMBL/GenBank/DDBJ databases">
        <title>Complete genome sequence of Bradyrhizobium diazoefficiens XF8 isolated from soybean nodule.</title>
        <authorList>
            <person name="Noda R."/>
            <person name="Kakizaki K."/>
            <person name="Minamisawa K."/>
        </authorList>
    </citation>
    <scope>NUCLEOTIDE SEQUENCE</scope>
    <source>
        <strain evidence="2">XF8</strain>
    </source>
</reference>
<organism evidence="2">
    <name type="scientific">Bradyrhizobium diazoefficiens</name>
    <dbReference type="NCBI Taxonomy" id="1355477"/>
    <lineage>
        <taxon>Bacteria</taxon>
        <taxon>Pseudomonadati</taxon>
        <taxon>Pseudomonadota</taxon>
        <taxon>Alphaproteobacteria</taxon>
        <taxon>Hyphomicrobiales</taxon>
        <taxon>Nitrobacteraceae</taxon>
        <taxon>Bradyrhizobium</taxon>
    </lineage>
</organism>
<name>A0A810B2S0_9BRAD</name>
<evidence type="ECO:0000259" key="1">
    <source>
        <dbReference type="Pfam" id="PF21834"/>
    </source>
</evidence>
<gene>
    <name evidence="2" type="ORF">XF8B_03440</name>
</gene>
<feature type="domain" description="DUF6894" evidence="1">
    <location>
        <begin position="22"/>
        <end position="86"/>
    </location>
</feature>